<reference evidence="9" key="2">
    <citation type="submission" date="2025-08" db="UniProtKB">
        <authorList>
            <consortium name="RefSeq"/>
        </authorList>
    </citation>
    <scope>IDENTIFICATION</scope>
</reference>
<dbReference type="OrthoDB" id="6277625at2759"/>
<keyword evidence="5 7" id="KW-1133">Transmembrane helix</keyword>
<dbReference type="GO" id="GO:0005765">
    <property type="term" value="C:lysosomal membrane"/>
    <property type="evidence" value="ECO:0007669"/>
    <property type="project" value="TreeGrafter"/>
</dbReference>
<gene>
    <name evidence="9" type="primary">tmem192</name>
</gene>
<dbReference type="RefSeq" id="XP_030644154.1">
    <property type="nucleotide sequence ID" value="XM_030788294.1"/>
</dbReference>
<evidence type="ECO:0000256" key="2">
    <source>
        <dbReference type="ARBA" id="ARBA00006314"/>
    </source>
</evidence>
<feature type="transmembrane region" description="Helical" evidence="7">
    <location>
        <begin position="171"/>
        <end position="195"/>
    </location>
</feature>
<comment type="subcellular location">
    <subcellularLocation>
        <location evidence="1">Membrane</location>
        <topology evidence="1">Multi-pass membrane protein</topology>
    </subcellularLocation>
</comment>
<proteinExistence type="inferred from homology"/>
<dbReference type="CTD" id="201931"/>
<keyword evidence="8" id="KW-1185">Reference proteome</keyword>
<comment type="similarity">
    <text evidence="2">Belongs to the TMEM192 family.</text>
</comment>
<evidence type="ECO:0000256" key="6">
    <source>
        <dbReference type="ARBA" id="ARBA00023136"/>
    </source>
</evidence>
<dbReference type="PANTHER" id="PTHR31592:SF1">
    <property type="entry name" value="TRANSMEMBRANE PROTEIN 192"/>
    <property type="match status" value="1"/>
</dbReference>
<dbReference type="Proteomes" id="UP000504632">
    <property type="component" value="Chromosome 11"/>
</dbReference>
<feature type="transmembrane region" description="Helical" evidence="7">
    <location>
        <begin position="141"/>
        <end position="159"/>
    </location>
</feature>
<dbReference type="InterPro" id="IPR029399">
    <property type="entry name" value="TMEM192"/>
</dbReference>
<evidence type="ECO:0000256" key="3">
    <source>
        <dbReference type="ARBA" id="ARBA00014635"/>
    </source>
</evidence>
<evidence type="ECO:0000256" key="4">
    <source>
        <dbReference type="ARBA" id="ARBA00022692"/>
    </source>
</evidence>
<evidence type="ECO:0000256" key="7">
    <source>
        <dbReference type="SAM" id="Phobius"/>
    </source>
</evidence>
<evidence type="ECO:0000313" key="8">
    <source>
        <dbReference type="Proteomes" id="UP000504632"/>
    </source>
</evidence>
<feature type="transmembrane region" description="Helical" evidence="7">
    <location>
        <begin position="52"/>
        <end position="77"/>
    </location>
</feature>
<name>A0A6J2WII1_CHACN</name>
<dbReference type="Pfam" id="PF14802">
    <property type="entry name" value="TMEM192"/>
    <property type="match status" value="1"/>
</dbReference>
<keyword evidence="4 7" id="KW-0812">Transmembrane</keyword>
<reference evidence="8" key="1">
    <citation type="submission" date="2024-06" db="UniProtKB">
        <authorList>
            <consortium name="RefSeq"/>
        </authorList>
    </citation>
    <scope>NUCLEOTIDE SEQUENCE [LARGE SCALE GENOMIC DNA]</scope>
</reference>
<dbReference type="GO" id="GO:0005770">
    <property type="term" value="C:late endosome"/>
    <property type="evidence" value="ECO:0007669"/>
    <property type="project" value="TreeGrafter"/>
</dbReference>
<feature type="transmembrane region" description="Helical" evidence="7">
    <location>
        <begin position="97"/>
        <end position="116"/>
    </location>
</feature>
<dbReference type="FunCoup" id="A0A6J2WII1">
    <property type="interactions" value="421"/>
</dbReference>
<organism evidence="8 9">
    <name type="scientific">Chanos chanos</name>
    <name type="common">Milkfish</name>
    <name type="synonym">Mugil chanos</name>
    <dbReference type="NCBI Taxonomy" id="29144"/>
    <lineage>
        <taxon>Eukaryota</taxon>
        <taxon>Metazoa</taxon>
        <taxon>Chordata</taxon>
        <taxon>Craniata</taxon>
        <taxon>Vertebrata</taxon>
        <taxon>Euteleostomi</taxon>
        <taxon>Actinopterygii</taxon>
        <taxon>Neopterygii</taxon>
        <taxon>Teleostei</taxon>
        <taxon>Ostariophysi</taxon>
        <taxon>Gonorynchiformes</taxon>
        <taxon>Chanidae</taxon>
        <taxon>Chanos</taxon>
    </lineage>
</organism>
<dbReference type="GeneID" id="115824188"/>
<protein>
    <recommendedName>
        <fullName evidence="3">Transmembrane protein 192</fullName>
    </recommendedName>
</protein>
<sequence>MDSKRPTSHLNNSSGDITLSVDDDPLIDGPLISQDALESAMKREFQKLPTSWIAGLMSFVHVVYVSVCVVLATLCWLTETYSTECSAVLSQVDSRTFVILGKVVVWFLFFIFERTVQYHHSAARQRGYLQFYRATRDLKRAPLLLNSIGNAAVLAVLSFESPLEKKVKNLSVYLLLVVIILELLVSVSVLIIYTVRVVKFNTERPSPDISQEEQSHAYSNHGFLTHTETGFRDGSSLEEVVEKQADLIEYLKQHNTSLSKRILALTSQQIRE</sequence>
<dbReference type="InParanoid" id="A0A6J2WII1"/>
<accession>A0A6J2WII1</accession>
<evidence type="ECO:0000313" key="9">
    <source>
        <dbReference type="RefSeq" id="XP_030644154.1"/>
    </source>
</evidence>
<keyword evidence="6 7" id="KW-0472">Membrane</keyword>
<dbReference type="PANTHER" id="PTHR31592">
    <property type="entry name" value="TRANSMEMBRANE PROTEIN 192"/>
    <property type="match status" value="1"/>
</dbReference>
<dbReference type="AlphaFoldDB" id="A0A6J2WII1"/>
<evidence type="ECO:0000256" key="5">
    <source>
        <dbReference type="ARBA" id="ARBA00022989"/>
    </source>
</evidence>
<evidence type="ECO:0000256" key="1">
    <source>
        <dbReference type="ARBA" id="ARBA00004141"/>
    </source>
</evidence>